<dbReference type="PRINTS" id="PR01023">
    <property type="entry name" value="NAFLGMOTY"/>
</dbReference>
<evidence type="ECO:0000256" key="11">
    <source>
        <dbReference type="SAM" id="SignalP"/>
    </source>
</evidence>
<gene>
    <name evidence="13" type="ORF">AB5I84_08350</name>
</gene>
<evidence type="ECO:0000256" key="9">
    <source>
        <dbReference type="ARBA" id="ARBA00023237"/>
    </source>
</evidence>
<feature type="chain" id="PRO_5047026553" evidence="11">
    <location>
        <begin position="25"/>
        <end position="341"/>
    </location>
</feature>
<evidence type="ECO:0000256" key="1">
    <source>
        <dbReference type="ARBA" id="ARBA00004571"/>
    </source>
</evidence>
<keyword evidence="9" id="KW-0998">Cell outer membrane</keyword>
<evidence type="ECO:0000256" key="8">
    <source>
        <dbReference type="ARBA" id="ARBA00023136"/>
    </source>
</evidence>
<reference evidence="13 14" key="1">
    <citation type="submission" date="2024-07" db="EMBL/GenBank/DDBJ databases">
        <authorList>
            <person name="Ren Q."/>
        </authorList>
    </citation>
    <scope>NUCLEOTIDE SEQUENCE [LARGE SCALE GENOMIC DNA]</scope>
    <source>
        <strain evidence="13 14">REN37</strain>
    </source>
</reference>
<feature type="domain" description="OmpA-like" evidence="12">
    <location>
        <begin position="220"/>
        <end position="337"/>
    </location>
</feature>
<keyword evidence="8 10" id="KW-0472">Membrane</keyword>
<keyword evidence="7" id="KW-0626">Porin</keyword>
<dbReference type="InterPro" id="IPR006664">
    <property type="entry name" value="OMP_bac"/>
</dbReference>
<dbReference type="EMBL" id="JBGCUO010000001">
    <property type="protein sequence ID" value="MEY1662155.1"/>
    <property type="molecule type" value="Genomic_DNA"/>
</dbReference>
<comment type="caution">
    <text evidence="13">The sequence shown here is derived from an EMBL/GenBank/DDBJ whole genome shotgun (WGS) entry which is preliminary data.</text>
</comment>
<evidence type="ECO:0000256" key="5">
    <source>
        <dbReference type="ARBA" id="ARBA00022729"/>
    </source>
</evidence>
<dbReference type="PANTHER" id="PTHR30329">
    <property type="entry name" value="STATOR ELEMENT OF FLAGELLAR MOTOR COMPLEX"/>
    <property type="match status" value="1"/>
</dbReference>
<dbReference type="PRINTS" id="PR01021">
    <property type="entry name" value="OMPADOMAIN"/>
</dbReference>
<keyword evidence="4" id="KW-0812">Transmembrane</keyword>
<dbReference type="RefSeq" id="WP_369455396.1">
    <property type="nucleotide sequence ID" value="NZ_JBGCUO010000001.1"/>
</dbReference>
<dbReference type="PANTHER" id="PTHR30329:SF21">
    <property type="entry name" value="LIPOPROTEIN YIAD-RELATED"/>
    <property type="match status" value="1"/>
</dbReference>
<dbReference type="Proteomes" id="UP001562065">
    <property type="component" value="Unassembled WGS sequence"/>
</dbReference>
<dbReference type="Pfam" id="PF13505">
    <property type="entry name" value="OMP_b-brl"/>
    <property type="match status" value="1"/>
</dbReference>
<keyword evidence="5 11" id="KW-0732">Signal</keyword>
<sequence length="341" mass="37709">MRIKLLSACVIAASTLGAATIATAQPLERAGYIGAQGARMWYDDKMFGHNGDRLDDHAMYGGQIGWRMSRHFSMELSFTQGDSDKRSNPTGDDYDVSLPLASFRYHFANQSRFEPYLGLAAGEMWVEHDVSGSKKHRETVTAPELGLQTRLARNLVLDLGARAPYSIDNDRWHGQAYAGLNVLFGVRDAQDEVVDTSYIPPEPVQVVEEPKPQPKPEPQVVRRNVSETHTATFGFDDATLSASNRADLVSAARFLRDNPSTTVTLEGHTCSIGPAEYNKYLSERRAESARKLLESEGVDASRIKVIGKGEAEPIADNNTRDGRAKNRRVEAIITGTVEERR</sequence>
<evidence type="ECO:0000256" key="7">
    <source>
        <dbReference type="ARBA" id="ARBA00023114"/>
    </source>
</evidence>
<dbReference type="Pfam" id="PF00691">
    <property type="entry name" value="OmpA"/>
    <property type="match status" value="1"/>
</dbReference>
<keyword evidence="2" id="KW-0813">Transport</keyword>
<dbReference type="InterPro" id="IPR027385">
    <property type="entry name" value="Beta-barrel_OMP"/>
</dbReference>
<dbReference type="CDD" id="cd07185">
    <property type="entry name" value="OmpA_C-like"/>
    <property type="match status" value="1"/>
</dbReference>
<evidence type="ECO:0000256" key="6">
    <source>
        <dbReference type="ARBA" id="ARBA00023065"/>
    </source>
</evidence>
<accession>A0ABV4AHM6</accession>
<dbReference type="InterPro" id="IPR011250">
    <property type="entry name" value="OMP/PagP_B-barrel"/>
</dbReference>
<evidence type="ECO:0000313" key="13">
    <source>
        <dbReference type="EMBL" id="MEY1662155.1"/>
    </source>
</evidence>
<protein>
    <submittedName>
        <fullName evidence="13">OmpA family protein</fullName>
    </submittedName>
</protein>
<proteinExistence type="predicted"/>
<evidence type="ECO:0000259" key="12">
    <source>
        <dbReference type="PROSITE" id="PS51123"/>
    </source>
</evidence>
<dbReference type="SUPFAM" id="SSF103088">
    <property type="entry name" value="OmpA-like"/>
    <property type="match status" value="1"/>
</dbReference>
<feature type="signal peptide" evidence="11">
    <location>
        <begin position="1"/>
        <end position="24"/>
    </location>
</feature>
<comment type="subcellular location">
    <subcellularLocation>
        <location evidence="1">Cell outer membrane</location>
        <topology evidence="1">Multi-pass membrane protein</topology>
    </subcellularLocation>
</comment>
<keyword evidence="14" id="KW-1185">Reference proteome</keyword>
<dbReference type="InterPro" id="IPR006665">
    <property type="entry name" value="OmpA-like"/>
</dbReference>
<dbReference type="PROSITE" id="PS51123">
    <property type="entry name" value="OMPA_2"/>
    <property type="match status" value="1"/>
</dbReference>
<organism evidence="13 14">
    <name type="scientific">Isoalcanivorax beigongshangi</name>
    <dbReference type="NCBI Taxonomy" id="3238810"/>
    <lineage>
        <taxon>Bacteria</taxon>
        <taxon>Pseudomonadati</taxon>
        <taxon>Pseudomonadota</taxon>
        <taxon>Gammaproteobacteria</taxon>
        <taxon>Oceanospirillales</taxon>
        <taxon>Alcanivoracaceae</taxon>
        <taxon>Isoalcanivorax</taxon>
    </lineage>
</organism>
<keyword evidence="6" id="KW-0406">Ion transport</keyword>
<dbReference type="SUPFAM" id="SSF56925">
    <property type="entry name" value="OMPA-like"/>
    <property type="match status" value="1"/>
</dbReference>
<evidence type="ECO:0000313" key="14">
    <source>
        <dbReference type="Proteomes" id="UP001562065"/>
    </source>
</evidence>
<evidence type="ECO:0000256" key="10">
    <source>
        <dbReference type="PROSITE-ProRule" id="PRU00473"/>
    </source>
</evidence>
<dbReference type="Gene3D" id="3.30.1330.60">
    <property type="entry name" value="OmpA-like domain"/>
    <property type="match status" value="1"/>
</dbReference>
<dbReference type="InterPro" id="IPR036737">
    <property type="entry name" value="OmpA-like_sf"/>
</dbReference>
<evidence type="ECO:0000256" key="2">
    <source>
        <dbReference type="ARBA" id="ARBA00022448"/>
    </source>
</evidence>
<keyword evidence="3" id="KW-1134">Transmembrane beta strand</keyword>
<dbReference type="Gene3D" id="2.40.160.20">
    <property type="match status" value="1"/>
</dbReference>
<dbReference type="InterPro" id="IPR050330">
    <property type="entry name" value="Bact_OuterMem_StrucFunc"/>
</dbReference>
<evidence type="ECO:0000256" key="4">
    <source>
        <dbReference type="ARBA" id="ARBA00022692"/>
    </source>
</evidence>
<name>A0ABV4AHM6_9GAMM</name>
<evidence type="ECO:0000256" key="3">
    <source>
        <dbReference type="ARBA" id="ARBA00022452"/>
    </source>
</evidence>